<dbReference type="AlphaFoldDB" id="A0A7G3G7Z0"/>
<accession>A0A7G3G7Z0</accession>
<dbReference type="Proteomes" id="UP000515917">
    <property type="component" value="Chromosome"/>
</dbReference>
<dbReference type="EMBL" id="CP025781">
    <property type="protein sequence ID" value="QBC43302.1"/>
    <property type="molecule type" value="Genomic_DNA"/>
</dbReference>
<dbReference type="KEGG" id="ifl:C1H71_06950"/>
<reference evidence="2 3" key="1">
    <citation type="submission" date="2018-01" db="EMBL/GenBank/DDBJ databases">
        <title>Genome sequence of Iodobacter sp. strain PCH194 isolated from Indian Trans-Himalaya.</title>
        <authorList>
            <person name="Kumar V."/>
            <person name="Thakur V."/>
            <person name="Kumar S."/>
            <person name="Singh D."/>
        </authorList>
    </citation>
    <scope>NUCLEOTIDE SEQUENCE [LARGE SCALE GENOMIC DNA]</scope>
    <source>
        <strain evidence="2 3">PCH194</strain>
    </source>
</reference>
<keyword evidence="3" id="KW-1185">Reference proteome</keyword>
<dbReference type="InterPro" id="IPR025668">
    <property type="entry name" value="Tnp_DDE_dom"/>
</dbReference>
<proteinExistence type="predicted"/>
<evidence type="ECO:0000313" key="2">
    <source>
        <dbReference type="EMBL" id="QBC43302.1"/>
    </source>
</evidence>
<evidence type="ECO:0000259" key="1">
    <source>
        <dbReference type="Pfam" id="PF13737"/>
    </source>
</evidence>
<organism evidence="2 3">
    <name type="scientific">Iodobacter fluviatilis</name>
    <dbReference type="NCBI Taxonomy" id="537"/>
    <lineage>
        <taxon>Bacteria</taxon>
        <taxon>Pseudomonadati</taxon>
        <taxon>Pseudomonadota</taxon>
        <taxon>Betaproteobacteria</taxon>
        <taxon>Neisseriales</taxon>
        <taxon>Chitinibacteraceae</taxon>
        <taxon>Iodobacter</taxon>
    </lineage>
</organism>
<sequence>MLNYKCLFNLPLRQTIGFVESGLRLANFDWKVPDSSTLCR</sequence>
<protein>
    <recommendedName>
        <fullName evidence="1">Transposase DDE domain-containing protein</fullName>
    </recommendedName>
</protein>
<gene>
    <name evidence="2" type="ORF">C1H71_06950</name>
</gene>
<evidence type="ECO:0000313" key="3">
    <source>
        <dbReference type="Proteomes" id="UP000515917"/>
    </source>
</evidence>
<dbReference type="Pfam" id="PF13737">
    <property type="entry name" value="DDE_Tnp_1_5"/>
    <property type="match status" value="1"/>
</dbReference>
<feature type="domain" description="Transposase DDE" evidence="1">
    <location>
        <begin position="2"/>
        <end position="40"/>
    </location>
</feature>
<name>A0A7G3G7Z0_9NEIS</name>